<gene>
    <name evidence="1" type="primary">A05g503850.1_BraROA</name>
    <name evidence="1" type="ORF">IGI04_019019</name>
</gene>
<name>A0ABQ7MFL3_BRACM</name>
<evidence type="ECO:0000313" key="2">
    <source>
        <dbReference type="Proteomes" id="UP000823674"/>
    </source>
</evidence>
<evidence type="ECO:0000313" key="1">
    <source>
        <dbReference type="EMBL" id="KAG5397205.1"/>
    </source>
</evidence>
<comment type="caution">
    <text evidence="1">The sequence shown here is derived from an EMBL/GenBank/DDBJ whole genome shotgun (WGS) entry which is preliminary data.</text>
</comment>
<protein>
    <submittedName>
        <fullName evidence="1">Uncharacterized protein</fullName>
    </submittedName>
</protein>
<dbReference type="Proteomes" id="UP000823674">
    <property type="component" value="Chromosome A05"/>
</dbReference>
<proteinExistence type="predicted"/>
<accession>A0ABQ7MFL3</accession>
<dbReference type="EMBL" id="JADBGQ010000005">
    <property type="protein sequence ID" value="KAG5397205.1"/>
    <property type="molecule type" value="Genomic_DNA"/>
</dbReference>
<keyword evidence="2" id="KW-1185">Reference proteome</keyword>
<reference evidence="1 2" key="1">
    <citation type="submission" date="2021-03" db="EMBL/GenBank/DDBJ databases">
        <authorList>
            <person name="King G.J."/>
            <person name="Bancroft I."/>
            <person name="Baten A."/>
            <person name="Bloomfield J."/>
            <person name="Borpatragohain P."/>
            <person name="He Z."/>
            <person name="Irish N."/>
            <person name="Irwin J."/>
            <person name="Liu K."/>
            <person name="Mauleon R.P."/>
            <person name="Moore J."/>
            <person name="Morris R."/>
            <person name="Ostergaard L."/>
            <person name="Wang B."/>
            <person name="Wells R."/>
        </authorList>
    </citation>
    <scope>NUCLEOTIDE SEQUENCE [LARGE SCALE GENOMIC DNA]</scope>
    <source>
        <strain evidence="1">R-o-18</strain>
        <tissue evidence="1">Leaf</tissue>
    </source>
</reference>
<sequence>MCLDAKAPHLSSTLPPTLPWKYHMLLDESTLPPTFIDSATHFTLEMGCDELGDR</sequence>
<organism evidence="1 2">
    <name type="scientific">Brassica rapa subsp. trilocularis</name>
    <dbReference type="NCBI Taxonomy" id="1813537"/>
    <lineage>
        <taxon>Eukaryota</taxon>
        <taxon>Viridiplantae</taxon>
        <taxon>Streptophyta</taxon>
        <taxon>Embryophyta</taxon>
        <taxon>Tracheophyta</taxon>
        <taxon>Spermatophyta</taxon>
        <taxon>Magnoliopsida</taxon>
        <taxon>eudicotyledons</taxon>
        <taxon>Gunneridae</taxon>
        <taxon>Pentapetalae</taxon>
        <taxon>rosids</taxon>
        <taxon>malvids</taxon>
        <taxon>Brassicales</taxon>
        <taxon>Brassicaceae</taxon>
        <taxon>Brassiceae</taxon>
        <taxon>Brassica</taxon>
    </lineage>
</organism>